<evidence type="ECO:0000259" key="5">
    <source>
        <dbReference type="PROSITE" id="PS51857"/>
    </source>
</evidence>
<evidence type="ECO:0000256" key="2">
    <source>
        <dbReference type="RuleBase" id="RU000408"/>
    </source>
</evidence>
<comment type="caution">
    <text evidence="6">The sequence shown here is derived from an EMBL/GenBank/DDBJ whole genome shotgun (WGS) entry which is preliminary data.</text>
</comment>
<dbReference type="InterPro" id="IPR002059">
    <property type="entry name" value="CSP_DNA-bd"/>
</dbReference>
<dbReference type="CDD" id="cd04458">
    <property type="entry name" value="CSP_CDS"/>
    <property type="match status" value="1"/>
</dbReference>
<dbReference type="PROSITE" id="PS51857">
    <property type="entry name" value="CSD_2"/>
    <property type="match status" value="1"/>
</dbReference>
<organism evidence="6 7">
    <name type="scientific">Marinobacterium maritimum</name>
    <dbReference type="NCBI Taxonomy" id="500162"/>
    <lineage>
        <taxon>Bacteria</taxon>
        <taxon>Pseudomonadati</taxon>
        <taxon>Pseudomonadota</taxon>
        <taxon>Gammaproteobacteria</taxon>
        <taxon>Oceanospirillales</taxon>
        <taxon>Oceanospirillaceae</taxon>
        <taxon>Marinobacterium</taxon>
    </lineage>
</organism>
<dbReference type="InterPro" id="IPR052069">
    <property type="entry name" value="Ca-reg_mRNA-binding_domain"/>
</dbReference>
<sequence>MECQKGTLKTWKDDRGFGFIKPDDGGPDLFVHIRDFGSIPRKPQSGDRIQYQPMKDQQGRWRAADVQIEGLRRSASSPKNKPKARPRSRHGKRSKMSRSPLMGRVVSLILLVMMILAGLNFFDRIRGQLGLADPSLSSEEAAGDSRLQHLYDSRRSDVQVQGAGVVSRILPDDTVGSRHQKFILRLGSGQTLLISHNIDLAPRIPSLSVGDRVSFNGEYEWNDRGGVVHWTHHDPAGRHEGGWLKHQGRTYQ</sequence>
<dbReference type="InterPro" id="IPR021856">
    <property type="entry name" value="DUF3465"/>
</dbReference>
<dbReference type="RefSeq" id="WP_343802578.1">
    <property type="nucleotide sequence ID" value="NZ_BAAAET010000001.1"/>
</dbReference>
<reference evidence="6 7" key="1">
    <citation type="journal article" date="2019" name="Int. J. Syst. Evol. Microbiol.">
        <title>The Global Catalogue of Microorganisms (GCM) 10K type strain sequencing project: providing services to taxonomists for standard genome sequencing and annotation.</title>
        <authorList>
            <consortium name="The Broad Institute Genomics Platform"/>
            <consortium name="The Broad Institute Genome Sequencing Center for Infectious Disease"/>
            <person name="Wu L."/>
            <person name="Ma J."/>
        </authorList>
    </citation>
    <scope>NUCLEOTIDE SEQUENCE [LARGE SCALE GENOMIC DNA]</scope>
    <source>
        <strain evidence="6 7">JCM 15134</strain>
    </source>
</reference>
<comment type="subcellular location">
    <subcellularLocation>
        <location evidence="2">Cytoplasm</location>
    </subcellularLocation>
</comment>
<proteinExistence type="predicted"/>
<gene>
    <name evidence="6" type="ORF">GCM10009104_07770</name>
</gene>
<dbReference type="SMART" id="SM00357">
    <property type="entry name" value="CSP"/>
    <property type="match status" value="1"/>
</dbReference>
<dbReference type="Proteomes" id="UP001499915">
    <property type="component" value="Unassembled WGS sequence"/>
</dbReference>
<evidence type="ECO:0000256" key="3">
    <source>
        <dbReference type="SAM" id="MobiDB-lite"/>
    </source>
</evidence>
<dbReference type="SUPFAM" id="SSF50249">
    <property type="entry name" value="Nucleic acid-binding proteins"/>
    <property type="match status" value="1"/>
</dbReference>
<feature type="region of interest" description="Disordered" evidence="3">
    <location>
        <begin position="70"/>
        <end position="97"/>
    </location>
</feature>
<dbReference type="Gene3D" id="2.40.50.140">
    <property type="entry name" value="Nucleic acid-binding proteins"/>
    <property type="match status" value="1"/>
</dbReference>
<feature type="domain" description="CSD" evidence="5">
    <location>
        <begin position="3"/>
        <end position="68"/>
    </location>
</feature>
<feature type="transmembrane region" description="Helical" evidence="4">
    <location>
        <begin position="101"/>
        <end position="122"/>
    </location>
</feature>
<keyword evidence="7" id="KW-1185">Reference proteome</keyword>
<keyword evidence="4" id="KW-0472">Membrane</keyword>
<evidence type="ECO:0000256" key="1">
    <source>
        <dbReference type="ARBA" id="ARBA00022553"/>
    </source>
</evidence>
<dbReference type="InterPro" id="IPR012340">
    <property type="entry name" value="NA-bd_OB-fold"/>
</dbReference>
<dbReference type="EMBL" id="BAAAET010000001">
    <property type="protein sequence ID" value="GAA0684777.1"/>
    <property type="molecule type" value="Genomic_DNA"/>
</dbReference>
<feature type="compositionally biased region" description="Basic residues" evidence="3">
    <location>
        <begin position="80"/>
        <end position="96"/>
    </location>
</feature>
<dbReference type="PANTHER" id="PTHR12962">
    <property type="entry name" value="CALCIUM-REGULATED HEAT STABLE PROTEIN CRHSP-24-RELATED"/>
    <property type="match status" value="1"/>
</dbReference>
<protein>
    <recommendedName>
        <fullName evidence="5">CSD domain-containing protein</fullName>
    </recommendedName>
</protein>
<keyword evidence="4" id="KW-1133">Transmembrane helix</keyword>
<name>A0ABN1I362_9GAMM</name>
<dbReference type="Pfam" id="PF11948">
    <property type="entry name" value="DUF3465"/>
    <property type="match status" value="1"/>
</dbReference>
<keyword evidence="1" id="KW-0597">Phosphoprotein</keyword>
<dbReference type="InterPro" id="IPR011129">
    <property type="entry name" value="CSD"/>
</dbReference>
<dbReference type="PANTHER" id="PTHR12962:SF1">
    <property type="entry name" value="COLD SHOCK DOMAIN-CONTAINING PROTEIN CG9705"/>
    <property type="match status" value="1"/>
</dbReference>
<feature type="region of interest" description="Disordered" evidence="3">
    <location>
        <begin position="41"/>
        <end position="60"/>
    </location>
</feature>
<evidence type="ECO:0000313" key="6">
    <source>
        <dbReference type="EMBL" id="GAA0684777.1"/>
    </source>
</evidence>
<dbReference type="PROSITE" id="PS00352">
    <property type="entry name" value="CSD_1"/>
    <property type="match status" value="1"/>
</dbReference>
<evidence type="ECO:0000313" key="7">
    <source>
        <dbReference type="Proteomes" id="UP001499915"/>
    </source>
</evidence>
<keyword evidence="4" id="KW-0812">Transmembrane</keyword>
<evidence type="ECO:0000256" key="4">
    <source>
        <dbReference type="SAM" id="Phobius"/>
    </source>
</evidence>
<dbReference type="Pfam" id="PF00313">
    <property type="entry name" value="CSD"/>
    <property type="match status" value="1"/>
</dbReference>
<accession>A0ABN1I362</accession>
<dbReference type="InterPro" id="IPR019844">
    <property type="entry name" value="CSD_CS"/>
</dbReference>